<sequence length="329" mass="34228">MTTTTRTPPPVATPKPTLYLLESFPPAAIAHAQTLFPTVVLPSSPEIANWRASATAILVREQPITAADIAAAAAASPPRLRAIGKQGTGIDIIDAGACAARGIAILNTPGVNAGAVAELALALALAAARQLRRVVVGQAAGREVRKEHCAGVTLAGKAVGVVGMGAVGTAVARMFVGAFGARVWACDPVAPADAWADDVEHVRVGTLEEMLPHVDVLTLHVPLTAETRGMVGMRELRLMRRGAILVNVSRGGIVDEEALLRALEEGLIWGAGLDCHEEEPPTLAKYEALWATGKVISTPHIGATTAETQVRTAMTAIDNIHRYLSSGSV</sequence>
<dbReference type="InterPro" id="IPR050418">
    <property type="entry name" value="D-iso_2-hydroxyacid_DH_PdxB"/>
</dbReference>
<protein>
    <submittedName>
        <fullName evidence="7">Glyoxylate reductase</fullName>
    </submittedName>
</protein>
<evidence type="ECO:0000256" key="1">
    <source>
        <dbReference type="ARBA" id="ARBA00005854"/>
    </source>
</evidence>
<evidence type="ECO:0000313" key="8">
    <source>
        <dbReference type="Proteomes" id="UP000325902"/>
    </source>
</evidence>
<dbReference type="Pfam" id="PF00389">
    <property type="entry name" value="2-Hacid_dh"/>
    <property type="match status" value="1"/>
</dbReference>
<keyword evidence="2 4" id="KW-0560">Oxidoreductase</keyword>
<organism evidence="7 8">
    <name type="scientific">Lasiodiplodia theobromae</name>
    <dbReference type="NCBI Taxonomy" id="45133"/>
    <lineage>
        <taxon>Eukaryota</taxon>
        <taxon>Fungi</taxon>
        <taxon>Dikarya</taxon>
        <taxon>Ascomycota</taxon>
        <taxon>Pezizomycotina</taxon>
        <taxon>Dothideomycetes</taxon>
        <taxon>Dothideomycetes incertae sedis</taxon>
        <taxon>Botryosphaeriales</taxon>
        <taxon>Botryosphaeriaceae</taxon>
        <taxon>Lasiodiplodia</taxon>
    </lineage>
</organism>
<gene>
    <name evidence="7" type="primary">gyaR_1</name>
    <name evidence="7" type="ORF">DBV05_g10483</name>
</gene>
<dbReference type="PANTHER" id="PTHR43761">
    <property type="entry name" value="D-ISOMER SPECIFIC 2-HYDROXYACID DEHYDROGENASE FAMILY PROTEIN (AFU_ORTHOLOGUE AFUA_1G13630)"/>
    <property type="match status" value="1"/>
</dbReference>
<feature type="domain" description="D-isomer specific 2-hydroxyacid dehydrogenase NAD-binding" evidence="6">
    <location>
        <begin position="121"/>
        <end position="302"/>
    </location>
</feature>
<evidence type="ECO:0000256" key="4">
    <source>
        <dbReference type="RuleBase" id="RU003719"/>
    </source>
</evidence>
<dbReference type="PROSITE" id="PS00065">
    <property type="entry name" value="D_2_HYDROXYACID_DH_1"/>
    <property type="match status" value="1"/>
</dbReference>
<evidence type="ECO:0000313" key="7">
    <source>
        <dbReference type="EMBL" id="KAB2570855.1"/>
    </source>
</evidence>
<dbReference type="Pfam" id="PF02826">
    <property type="entry name" value="2-Hacid_dh_C"/>
    <property type="match status" value="1"/>
</dbReference>
<dbReference type="InterPro" id="IPR006139">
    <property type="entry name" value="D-isomer_2_OHA_DH_cat_dom"/>
</dbReference>
<dbReference type="InterPro" id="IPR029752">
    <property type="entry name" value="D-isomer_DH_CS1"/>
</dbReference>
<dbReference type="EMBL" id="VCHE01000119">
    <property type="protein sequence ID" value="KAB2570855.1"/>
    <property type="molecule type" value="Genomic_DNA"/>
</dbReference>
<dbReference type="SUPFAM" id="SSF51735">
    <property type="entry name" value="NAD(P)-binding Rossmann-fold domains"/>
    <property type="match status" value="1"/>
</dbReference>
<dbReference type="PROSITE" id="PS00671">
    <property type="entry name" value="D_2_HYDROXYACID_DH_3"/>
    <property type="match status" value="1"/>
</dbReference>
<comment type="similarity">
    <text evidence="1 4">Belongs to the D-isomer specific 2-hydroxyacid dehydrogenase family.</text>
</comment>
<comment type="caution">
    <text evidence="7">The sequence shown here is derived from an EMBL/GenBank/DDBJ whole genome shotgun (WGS) entry which is preliminary data.</text>
</comment>
<dbReference type="InterPro" id="IPR036291">
    <property type="entry name" value="NAD(P)-bd_dom_sf"/>
</dbReference>
<proteinExistence type="inferred from homology"/>
<dbReference type="GO" id="GO:0016616">
    <property type="term" value="F:oxidoreductase activity, acting on the CH-OH group of donors, NAD or NADP as acceptor"/>
    <property type="evidence" value="ECO:0007669"/>
    <property type="project" value="InterPro"/>
</dbReference>
<dbReference type="OrthoDB" id="298012at2759"/>
<dbReference type="InterPro" id="IPR029753">
    <property type="entry name" value="D-isomer_DH_CS"/>
</dbReference>
<evidence type="ECO:0000256" key="2">
    <source>
        <dbReference type="ARBA" id="ARBA00023002"/>
    </source>
</evidence>
<reference evidence="7 8" key="1">
    <citation type="journal article" date="2019" name="Sci. Rep.">
        <title>A multi-omics analysis of the grapevine pathogen Lasiodiplodia theobromae reveals that temperature affects the expression of virulence- and pathogenicity-related genes.</title>
        <authorList>
            <person name="Felix C."/>
            <person name="Meneses R."/>
            <person name="Goncalves M.F.M."/>
            <person name="Tilleman L."/>
            <person name="Duarte A.S."/>
            <person name="Jorrin-Novo J.V."/>
            <person name="Van de Peer Y."/>
            <person name="Deforce D."/>
            <person name="Van Nieuwerburgh F."/>
            <person name="Esteves A.C."/>
            <person name="Alves A."/>
        </authorList>
    </citation>
    <scope>NUCLEOTIDE SEQUENCE [LARGE SCALE GENOMIC DNA]</scope>
    <source>
        <strain evidence="7 8">LA-SOL3</strain>
    </source>
</reference>
<dbReference type="PANTHER" id="PTHR43761:SF1">
    <property type="entry name" value="D-ISOMER SPECIFIC 2-HYDROXYACID DEHYDROGENASE CATALYTIC DOMAIN-CONTAINING PROTEIN-RELATED"/>
    <property type="match status" value="1"/>
</dbReference>
<name>A0A5N5CZN8_9PEZI</name>
<dbReference type="Proteomes" id="UP000325902">
    <property type="component" value="Unassembled WGS sequence"/>
</dbReference>
<dbReference type="AlphaFoldDB" id="A0A5N5CZN8"/>
<dbReference type="GO" id="GO:0051287">
    <property type="term" value="F:NAD binding"/>
    <property type="evidence" value="ECO:0007669"/>
    <property type="project" value="InterPro"/>
</dbReference>
<evidence type="ECO:0000259" key="6">
    <source>
        <dbReference type="Pfam" id="PF02826"/>
    </source>
</evidence>
<accession>A0A5N5CZN8</accession>
<evidence type="ECO:0000259" key="5">
    <source>
        <dbReference type="Pfam" id="PF00389"/>
    </source>
</evidence>
<dbReference type="InterPro" id="IPR006140">
    <property type="entry name" value="D-isomer_DH_NAD-bd"/>
</dbReference>
<evidence type="ECO:0000256" key="3">
    <source>
        <dbReference type="ARBA" id="ARBA00023027"/>
    </source>
</evidence>
<keyword evidence="3" id="KW-0520">NAD</keyword>
<keyword evidence="8" id="KW-1185">Reference proteome</keyword>
<dbReference type="Gene3D" id="3.40.50.720">
    <property type="entry name" value="NAD(P)-binding Rossmann-like Domain"/>
    <property type="match status" value="2"/>
</dbReference>
<dbReference type="FunFam" id="3.40.50.720:FF:000203">
    <property type="entry name" value="D-3-phosphoglycerate dehydrogenase (SerA)"/>
    <property type="match status" value="1"/>
</dbReference>
<dbReference type="SUPFAM" id="SSF52283">
    <property type="entry name" value="Formate/glycerate dehydrogenase catalytic domain-like"/>
    <property type="match status" value="1"/>
</dbReference>
<feature type="domain" description="D-isomer specific 2-hydroxyacid dehydrogenase catalytic" evidence="5">
    <location>
        <begin position="46"/>
        <end position="327"/>
    </location>
</feature>